<sequence>MQYSITTLRGPDAVARFAVRPGDGSWLGTKLSWNVAGTFSRSIGRHYGNDNSTETNEATVFSVNLAFLQLTGDNKTETGYSSSLQWVPITVAVGSCQWFVFIPRSLWCRDQAHV</sequence>
<gene>
    <name evidence="1" type="ORF">MHEL_50540</name>
</gene>
<dbReference type="KEGG" id="mhev:MHEL_50540"/>
<accession>A0A7I7TE04</accession>
<dbReference type="EMBL" id="AP022596">
    <property type="protein sequence ID" value="BBY66811.1"/>
    <property type="molecule type" value="Genomic_DNA"/>
</dbReference>
<name>A0A7I7TE04_9MYCO</name>
<organism evidence="1 2">
    <name type="scientific">Mycolicibacterium helvum</name>
    <dbReference type="NCBI Taxonomy" id="1534349"/>
    <lineage>
        <taxon>Bacteria</taxon>
        <taxon>Bacillati</taxon>
        <taxon>Actinomycetota</taxon>
        <taxon>Actinomycetes</taxon>
        <taxon>Mycobacteriales</taxon>
        <taxon>Mycobacteriaceae</taxon>
        <taxon>Mycolicibacterium</taxon>
    </lineage>
</organism>
<reference evidence="1 2" key="1">
    <citation type="journal article" date="2019" name="Emerg. Microbes Infect.">
        <title>Comprehensive subspecies identification of 175 nontuberculous mycobacteria species based on 7547 genomic profiles.</title>
        <authorList>
            <person name="Matsumoto Y."/>
            <person name="Kinjo T."/>
            <person name="Motooka D."/>
            <person name="Nabeya D."/>
            <person name="Jung N."/>
            <person name="Uechi K."/>
            <person name="Horii T."/>
            <person name="Iida T."/>
            <person name="Fujita J."/>
            <person name="Nakamura S."/>
        </authorList>
    </citation>
    <scope>NUCLEOTIDE SEQUENCE [LARGE SCALE GENOMIC DNA]</scope>
    <source>
        <strain evidence="1 2">JCM 30396</strain>
    </source>
</reference>
<evidence type="ECO:0000313" key="2">
    <source>
        <dbReference type="Proteomes" id="UP000467148"/>
    </source>
</evidence>
<protein>
    <submittedName>
        <fullName evidence="1">Uncharacterized protein</fullName>
    </submittedName>
</protein>
<dbReference type="Proteomes" id="UP000467148">
    <property type="component" value="Chromosome"/>
</dbReference>
<dbReference type="AlphaFoldDB" id="A0A7I7TE04"/>
<keyword evidence="2" id="KW-1185">Reference proteome</keyword>
<proteinExistence type="predicted"/>
<evidence type="ECO:0000313" key="1">
    <source>
        <dbReference type="EMBL" id="BBY66811.1"/>
    </source>
</evidence>